<gene>
    <name evidence="1" type="ORF">EVJ46_00850</name>
</gene>
<proteinExistence type="predicted"/>
<organism evidence="1 2">
    <name type="scientific">Acididesulfobacter guangdongensis</name>
    <dbReference type="NCBI Taxonomy" id="2597225"/>
    <lineage>
        <taxon>Bacteria</taxon>
        <taxon>Deltaproteobacteria</taxon>
        <taxon>Candidatus Acidulodesulfobacterales</taxon>
        <taxon>Candidatus Acididesulfobacter</taxon>
    </lineage>
</organism>
<dbReference type="AlphaFoldDB" id="A0A519BHT8"/>
<accession>A0A519BHT8</accession>
<evidence type="ECO:0000313" key="2">
    <source>
        <dbReference type="Proteomes" id="UP000316562"/>
    </source>
</evidence>
<dbReference type="Proteomes" id="UP000316562">
    <property type="component" value="Unassembled WGS sequence"/>
</dbReference>
<protein>
    <submittedName>
        <fullName evidence="1">Uncharacterized protein</fullName>
    </submittedName>
</protein>
<name>A0A519BHT8_ACIG2</name>
<sequence>MEKVIVKIITKNPPHGRCRMYTSIVWLMMNYYKNVTINIIPEIYRNADDPDAPCVIVNGKLIEPSNTIYVSGEDLVSAMNGAGAISYEEIQPDILKFDEIIEQCLS</sequence>
<comment type="caution">
    <text evidence="1">The sequence shown here is derived from an EMBL/GenBank/DDBJ whole genome shotgun (WGS) entry which is preliminary data.</text>
</comment>
<reference evidence="1 2" key="1">
    <citation type="journal article" date="2019" name="ISME J.">
        <title>Insights into ecological role of a new deltaproteobacterial order Candidatus Acidulodesulfobacterales by metagenomics and metatranscriptomics.</title>
        <authorList>
            <person name="Tan S."/>
            <person name="Liu J."/>
            <person name="Fang Y."/>
            <person name="Hedlund B.P."/>
            <person name="Lian Z.H."/>
            <person name="Huang L.Y."/>
            <person name="Li J.T."/>
            <person name="Huang L.N."/>
            <person name="Li W.J."/>
            <person name="Jiang H.C."/>
            <person name="Dong H.L."/>
            <person name="Shu W.S."/>
        </authorList>
    </citation>
    <scope>NUCLEOTIDE SEQUENCE [LARGE SCALE GENOMIC DNA]</scope>
    <source>
        <strain evidence="1">AP2</strain>
    </source>
</reference>
<evidence type="ECO:0000313" key="1">
    <source>
        <dbReference type="EMBL" id="RZD16819.1"/>
    </source>
</evidence>
<dbReference type="EMBL" id="SGBC01000001">
    <property type="protein sequence ID" value="RZD16819.1"/>
    <property type="molecule type" value="Genomic_DNA"/>
</dbReference>